<reference evidence="1 2" key="1">
    <citation type="submission" date="2014-04" db="EMBL/GenBank/DDBJ databases">
        <authorList>
            <consortium name="DOE Joint Genome Institute"/>
            <person name="Kuo A."/>
            <person name="Kohler A."/>
            <person name="Nagy L.G."/>
            <person name="Floudas D."/>
            <person name="Copeland A."/>
            <person name="Barry K.W."/>
            <person name="Cichocki N."/>
            <person name="Veneault-Fourrey C."/>
            <person name="LaButti K."/>
            <person name="Lindquist E.A."/>
            <person name="Lipzen A."/>
            <person name="Lundell T."/>
            <person name="Morin E."/>
            <person name="Murat C."/>
            <person name="Sun H."/>
            <person name="Tunlid A."/>
            <person name="Henrissat B."/>
            <person name="Grigoriev I.V."/>
            <person name="Hibbett D.S."/>
            <person name="Martin F."/>
            <person name="Nordberg H.P."/>
            <person name="Cantor M.N."/>
            <person name="Hua S.X."/>
        </authorList>
    </citation>
    <scope>NUCLEOTIDE SEQUENCE [LARGE SCALE GENOMIC DNA]</scope>
    <source>
        <strain evidence="1 2">Foug A</strain>
    </source>
</reference>
<name>A0A0C3DKV0_9AGAM</name>
<keyword evidence="2" id="KW-1185">Reference proteome</keyword>
<proteinExistence type="predicted"/>
<gene>
    <name evidence="1" type="ORF">SCLCIDRAFT_1219963</name>
</gene>
<sequence length="77" mass="8982">MHSKLVKRVRGLRPVYCFPRKLSDELDFRNRRVASGSILEFIDHDHQYSADPASSQSKYVLPEVFDLPRSKDFVKSD</sequence>
<dbReference type="HOGENOM" id="CLU_2639512_0_0_1"/>
<accession>A0A0C3DKV0</accession>
<evidence type="ECO:0000313" key="1">
    <source>
        <dbReference type="EMBL" id="KIM56929.1"/>
    </source>
</evidence>
<evidence type="ECO:0000313" key="2">
    <source>
        <dbReference type="Proteomes" id="UP000053989"/>
    </source>
</evidence>
<organism evidence="1 2">
    <name type="scientific">Scleroderma citrinum Foug A</name>
    <dbReference type="NCBI Taxonomy" id="1036808"/>
    <lineage>
        <taxon>Eukaryota</taxon>
        <taxon>Fungi</taxon>
        <taxon>Dikarya</taxon>
        <taxon>Basidiomycota</taxon>
        <taxon>Agaricomycotina</taxon>
        <taxon>Agaricomycetes</taxon>
        <taxon>Agaricomycetidae</taxon>
        <taxon>Boletales</taxon>
        <taxon>Sclerodermatineae</taxon>
        <taxon>Sclerodermataceae</taxon>
        <taxon>Scleroderma</taxon>
    </lineage>
</organism>
<protein>
    <submittedName>
        <fullName evidence="1">Uncharacterized protein</fullName>
    </submittedName>
</protein>
<dbReference type="EMBL" id="KN822108">
    <property type="protein sequence ID" value="KIM56929.1"/>
    <property type="molecule type" value="Genomic_DNA"/>
</dbReference>
<dbReference type="AlphaFoldDB" id="A0A0C3DKV0"/>
<reference evidence="2" key="2">
    <citation type="submission" date="2015-01" db="EMBL/GenBank/DDBJ databases">
        <title>Evolutionary Origins and Diversification of the Mycorrhizal Mutualists.</title>
        <authorList>
            <consortium name="DOE Joint Genome Institute"/>
            <consortium name="Mycorrhizal Genomics Consortium"/>
            <person name="Kohler A."/>
            <person name="Kuo A."/>
            <person name="Nagy L.G."/>
            <person name="Floudas D."/>
            <person name="Copeland A."/>
            <person name="Barry K.W."/>
            <person name="Cichocki N."/>
            <person name="Veneault-Fourrey C."/>
            <person name="LaButti K."/>
            <person name="Lindquist E.A."/>
            <person name="Lipzen A."/>
            <person name="Lundell T."/>
            <person name="Morin E."/>
            <person name="Murat C."/>
            <person name="Riley R."/>
            <person name="Ohm R."/>
            <person name="Sun H."/>
            <person name="Tunlid A."/>
            <person name="Henrissat B."/>
            <person name="Grigoriev I.V."/>
            <person name="Hibbett D.S."/>
            <person name="Martin F."/>
        </authorList>
    </citation>
    <scope>NUCLEOTIDE SEQUENCE [LARGE SCALE GENOMIC DNA]</scope>
    <source>
        <strain evidence="2">Foug A</strain>
    </source>
</reference>
<dbReference type="Proteomes" id="UP000053989">
    <property type="component" value="Unassembled WGS sequence"/>
</dbReference>
<dbReference type="InParanoid" id="A0A0C3DKV0"/>